<feature type="repeat" description="PPR" evidence="2">
    <location>
        <begin position="328"/>
        <end position="362"/>
    </location>
</feature>
<dbReference type="InterPro" id="IPR046960">
    <property type="entry name" value="PPR_At4g14850-like_plant"/>
</dbReference>
<keyword evidence="1" id="KW-0677">Repeat</keyword>
<sequence length="714" mass="80754">MSVSSLLNRLLQRDSRNLNIKTLPAKTKSLTDTILSLLSSNRLKKAVSILFSSTEPVPFSLYARLFHVCSLNGAIIEARKLESTLARHFEEPPVFLLNRAIETYGKCGCVRDAKELFDEMPKRDGGSWNAMITAYAQNGCEEMALWLFGLMHRLGTFAANEVTLAGVLGSCAKVLDLFVAREIHGLIVKCGFCGNVILESALVDVYGKCGVMSDARRMFDEIERPNAVSWNVIVRRYLDMGEEKKALVMFFSMLRECAISPMNFTFSNALVACSNIFALNEGTQIHGIALKIGFEGDDVVLTSLIDMYVKCGCLDDACKIFEKSESRNLISGTTMVSGYAMSGRIREARELFDEMQERSLISWNAMLAGYINFMQWEEALDFVMLMRKMSSKMDHVTIGLVLNLCAGLSDIELGKQVHGYIYRHGYYYSRTVCNSVLDMYGKCGNLRSSKKSFFQMGDLRDSVSWNSLISTYVRHQLSEVAMDIFSEMLWEARPSKFTFGTMLAACANIFALEQGKQIHAFMLRNNYELDVVIKGGFVDMYTKCRNLDYALKVFKDSGSRDVIIWNSILLGCCHNGRGDEALELFALMEKEEIAPDHVTFQGILLACICEGHVTLGRQYFDSMSSKYHVIPRLEHYDFIIELYIRNGCIDALENFVKAMPFEPTVPMLTRVFNACREHGHTRLGKWSAERLNKTEPSDPFRFEIIDKYKLRLGS</sequence>
<gene>
    <name evidence="3" type="ORF">RJ641_031849</name>
</gene>
<dbReference type="Pfam" id="PF13041">
    <property type="entry name" value="PPR_2"/>
    <property type="match status" value="2"/>
</dbReference>
<evidence type="ECO:0000256" key="2">
    <source>
        <dbReference type="PROSITE-ProRule" id="PRU00708"/>
    </source>
</evidence>
<feature type="repeat" description="PPR" evidence="2">
    <location>
        <begin position="124"/>
        <end position="158"/>
    </location>
</feature>
<protein>
    <submittedName>
        <fullName evidence="3">Pentatricopeptide repeat</fullName>
    </submittedName>
</protein>
<dbReference type="AlphaFoldDB" id="A0AAN8ZHN5"/>
<dbReference type="GO" id="GO:0099402">
    <property type="term" value="P:plant organ development"/>
    <property type="evidence" value="ECO:0007669"/>
    <property type="project" value="UniProtKB-ARBA"/>
</dbReference>
<dbReference type="Gene3D" id="1.25.40.10">
    <property type="entry name" value="Tetratricopeptide repeat domain"/>
    <property type="match status" value="5"/>
</dbReference>
<keyword evidence="4" id="KW-1185">Reference proteome</keyword>
<dbReference type="FunFam" id="1.25.40.10:FF:000425">
    <property type="entry name" value="Pentatricopeptide repeat-containing protein At3g26540"/>
    <property type="match status" value="1"/>
</dbReference>
<dbReference type="NCBIfam" id="TIGR00756">
    <property type="entry name" value="PPR"/>
    <property type="match status" value="4"/>
</dbReference>
<dbReference type="InterPro" id="IPR002885">
    <property type="entry name" value="PPR_rpt"/>
</dbReference>
<feature type="repeat" description="PPR" evidence="2">
    <location>
        <begin position="461"/>
        <end position="495"/>
    </location>
</feature>
<proteinExistence type="predicted"/>
<evidence type="ECO:0000256" key="1">
    <source>
        <dbReference type="ARBA" id="ARBA00022737"/>
    </source>
</evidence>
<feature type="repeat" description="PPR" evidence="2">
    <location>
        <begin position="226"/>
        <end position="261"/>
    </location>
</feature>
<dbReference type="EMBL" id="JBAMMX010000006">
    <property type="protein sequence ID" value="KAK6938341.1"/>
    <property type="molecule type" value="Genomic_DNA"/>
</dbReference>
<dbReference type="Proteomes" id="UP001370490">
    <property type="component" value="Unassembled WGS sequence"/>
</dbReference>
<dbReference type="Pfam" id="PF01535">
    <property type="entry name" value="PPR"/>
    <property type="match status" value="8"/>
</dbReference>
<dbReference type="PROSITE" id="PS51375">
    <property type="entry name" value="PPR"/>
    <property type="match status" value="5"/>
</dbReference>
<dbReference type="PANTHER" id="PTHR47926:SF476">
    <property type="entry name" value="PENTATRICOPEPTIDE REPEAT-CONTAINING PROTEIN"/>
    <property type="match status" value="1"/>
</dbReference>
<evidence type="ECO:0000313" key="4">
    <source>
        <dbReference type="Proteomes" id="UP001370490"/>
    </source>
</evidence>
<dbReference type="InterPro" id="IPR011990">
    <property type="entry name" value="TPR-like_helical_dom_sf"/>
</dbReference>
<dbReference type="PANTHER" id="PTHR47926">
    <property type="entry name" value="PENTATRICOPEPTIDE REPEAT-CONTAINING PROTEIN"/>
    <property type="match status" value="1"/>
</dbReference>
<reference evidence="3 4" key="1">
    <citation type="submission" date="2023-12" db="EMBL/GenBank/DDBJ databases">
        <title>A high-quality genome assembly for Dillenia turbinata (Dilleniales).</title>
        <authorList>
            <person name="Chanderbali A."/>
        </authorList>
    </citation>
    <scope>NUCLEOTIDE SEQUENCE [LARGE SCALE GENOMIC DNA]</scope>
    <source>
        <strain evidence="3">LSX21</strain>
        <tissue evidence="3">Leaf</tissue>
    </source>
</reference>
<dbReference type="GO" id="GO:0009451">
    <property type="term" value="P:RNA modification"/>
    <property type="evidence" value="ECO:0007669"/>
    <property type="project" value="InterPro"/>
</dbReference>
<feature type="repeat" description="PPR" evidence="2">
    <location>
        <begin position="561"/>
        <end position="595"/>
    </location>
</feature>
<dbReference type="FunFam" id="1.25.40.10:FF:000158">
    <property type="entry name" value="pentatricopeptide repeat-containing protein At2g33680"/>
    <property type="match status" value="1"/>
</dbReference>
<comment type="caution">
    <text evidence="3">The sequence shown here is derived from an EMBL/GenBank/DDBJ whole genome shotgun (WGS) entry which is preliminary data.</text>
</comment>
<dbReference type="GO" id="GO:0003723">
    <property type="term" value="F:RNA binding"/>
    <property type="evidence" value="ECO:0007669"/>
    <property type="project" value="InterPro"/>
</dbReference>
<name>A0AAN8ZHN5_9MAGN</name>
<organism evidence="3 4">
    <name type="scientific">Dillenia turbinata</name>
    <dbReference type="NCBI Taxonomy" id="194707"/>
    <lineage>
        <taxon>Eukaryota</taxon>
        <taxon>Viridiplantae</taxon>
        <taxon>Streptophyta</taxon>
        <taxon>Embryophyta</taxon>
        <taxon>Tracheophyta</taxon>
        <taxon>Spermatophyta</taxon>
        <taxon>Magnoliopsida</taxon>
        <taxon>eudicotyledons</taxon>
        <taxon>Gunneridae</taxon>
        <taxon>Pentapetalae</taxon>
        <taxon>Dilleniales</taxon>
        <taxon>Dilleniaceae</taxon>
        <taxon>Dillenia</taxon>
    </lineage>
</organism>
<accession>A0AAN8ZHN5</accession>
<evidence type="ECO:0000313" key="3">
    <source>
        <dbReference type="EMBL" id="KAK6938341.1"/>
    </source>
</evidence>